<evidence type="ECO:0000313" key="2">
    <source>
        <dbReference type="EMBL" id="QLH63337.1"/>
    </source>
</evidence>
<name>A0A068Z4G0_9GAMM</name>
<accession>A0A068Z4G0</accession>
<dbReference type="RefSeq" id="WP_160289784.1">
    <property type="nucleotide sequence ID" value="NZ_CP050855.1"/>
</dbReference>
<dbReference type="AlphaFoldDB" id="A0A068Z4G0"/>
<dbReference type="GeneID" id="93736997"/>
<dbReference type="Proteomes" id="UP000042738">
    <property type="component" value="Chromosome"/>
</dbReference>
<organism evidence="2 3">
    <name type="scientific">Serratia symbiotica</name>
    <dbReference type="NCBI Taxonomy" id="138074"/>
    <lineage>
        <taxon>Bacteria</taxon>
        <taxon>Pseudomonadati</taxon>
        <taxon>Pseudomonadota</taxon>
        <taxon>Gammaproteobacteria</taxon>
        <taxon>Enterobacterales</taxon>
        <taxon>Yersiniaceae</taxon>
        <taxon>Serratia</taxon>
    </lineage>
</organism>
<reference evidence="2 3" key="1">
    <citation type="journal article" date="2014" name="Genome Announc.">
        <title>Whole-Genome Sequence of Serratia symbiotica Strain CWBI-2.3T, a Free-Living Symbiont of the Black Bean Aphid Aphis fabae.</title>
        <authorList>
            <person name="Foray V."/>
            <person name="Grigorescu A.S."/>
            <person name="Sabri A."/>
            <person name="Haubruge E."/>
            <person name="Lognay G."/>
            <person name="Francis F."/>
            <person name="Fauconnier M.L."/>
            <person name="Hance T."/>
            <person name="Thonart P."/>
        </authorList>
    </citation>
    <scope>NUCLEOTIDE SEQUENCE [LARGE SCALE GENOMIC DNA]</scope>
    <source>
        <strain evidence="2">CWBI-2.3</strain>
    </source>
</reference>
<evidence type="ECO:0000313" key="3">
    <source>
        <dbReference type="Proteomes" id="UP000042738"/>
    </source>
</evidence>
<gene>
    <name evidence="1" type="ORF">SYMBAF_00340</name>
    <name evidence="2" type="ORF">SYMBAF_10875</name>
</gene>
<evidence type="ECO:0000313" key="1">
    <source>
        <dbReference type="EMBL" id="QLH61691.1"/>
    </source>
</evidence>
<protein>
    <submittedName>
        <fullName evidence="2">Uncharacterized protein</fullName>
    </submittedName>
</protein>
<reference evidence="2" key="3">
    <citation type="submission" date="2020-04" db="EMBL/GenBank/DDBJ databases">
        <title>Genomic Insight into Nascent Stage of Mutualistic Insect Bacterial Symbioses through the Bacterial Symbiont Serratia symbiotica.</title>
        <authorList>
            <person name="Renoz F."/>
            <person name="Foray V."/>
            <person name="Ambroise J."/>
            <person name="Baa-Puyoulet P."/>
            <person name="Bearzatto B."/>
            <person name="Mendez G.L."/>
            <person name="Vanderpoorten A."/>
            <person name="Mahillon J."/>
            <person name="Gala J.-L."/>
            <person name="Calevro F."/>
            <person name="Hance T."/>
        </authorList>
    </citation>
    <scope>NUCLEOTIDE SEQUENCE</scope>
    <source>
        <strain evidence="2">CWBI-2.3</strain>
    </source>
</reference>
<reference evidence="2" key="2">
    <citation type="submission" date="2014-06" db="EMBL/GenBank/DDBJ databases">
        <authorList>
            <person name="Foray V.V."/>
        </authorList>
    </citation>
    <scope>NUCLEOTIDE SEQUENCE</scope>
    <source>
        <strain evidence="2">CWBI-2.3</strain>
    </source>
</reference>
<dbReference type="EMBL" id="CP050855">
    <property type="protein sequence ID" value="QLH63337.1"/>
    <property type="molecule type" value="Genomic_DNA"/>
</dbReference>
<proteinExistence type="predicted"/>
<sequence>MEDEKIIKLLSSVIEALESVDARPANNNGVSETIRDLANKIHHVAYEKYPHTGGAWEC</sequence>
<dbReference type="EMBL" id="CP050855">
    <property type="protein sequence ID" value="QLH61691.1"/>
    <property type="molecule type" value="Genomic_DNA"/>
</dbReference>